<feature type="transmembrane region" description="Helical" evidence="7">
    <location>
        <begin position="135"/>
        <end position="152"/>
    </location>
</feature>
<keyword evidence="3" id="KW-1003">Cell membrane</keyword>
<dbReference type="InterPro" id="IPR050638">
    <property type="entry name" value="AA-Vitamin_Transporters"/>
</dbReference>
<keyword evidence="6 7" id="KW-0472">Membrane</keyword>
<feature type="transmembrane region" description="Helical" evidence="7">
    <location>
        <begin position="164"/>
        <end position="181"/>
    </location>
</feature>
<feature type="transmembrane region" description="Helical" evidence="7">
    <location>
        <begin position="247"/>
        <end position="274"/>
    </location>
</feature>
<dbReference type="EMBL" id="OY569118">
    <property type="protein sequence ID" value="CAJ1000720.1"/>
    <property type="molecule type" value="Genomic_DNA"/>
</dbReference>
<evidence type="ECO:0000256" key="4">
    <source>
        <dbReference type="ARBA" id="ARBA00022692"/>
    </source>
</evidence>
<reference evidence="9" key="1">
    <citation type="submission" date="2023-07" db="EMBL/GenBank/DDBJ databases">
        <authorList>
            <person name="Ivanov I."/>
            <person name="Teneva D."/>
            <person name="Stoikov I."/>
        </authorList>
    </citation>
    <scope>NUCLEOTIDE SEQUENCE</scope>
    <source>
        <strain evidence="9">4475</strain>
    </source>
</reference>
<dbReference type="PANTHER" id="PTHR32322:SF18">
    <property type="entry name" value="S-ADENOSYLMETHIONINE_S-ADENOSYLHOMOCYSTEINE TRANSPORTER"/>
    <property type="match status" value="1"/>
</dbReference>
<dbReference type="Pfam" id="PF00892">
    <property type="entry name" value="EamA"/>
    <property type="match status" value="2"/>
</dbReference>
<organism evidence="9 10">
    <name type="scientific">Brevibacillus aydinogluensis</name>
    <dbReference type="NCBI Taxonomy" id="927786"/>
    <lineage>
        <taxon>Bacteria</taxon>
        <taxon>Bacillati</taxon>
        <taxon>Bacillota</taxon>
        <taxon>Bacilli</taxon>
        <taxon>Bacillales</taxon>
        <taxon>Paenibacillaceae</taxon>
        <taxon>Brevibacillus</taxon>
    </lineage>
</organism>
<gene>
    <name evidence="9" type="primary">eamA</name>
    <name evidence="9" type="ORF">BSPP4475_00090</name>
</gene>
<dbReference type="KEGG" id="bayd:BSPP4475_00090"/>
<keyword evidence="5 7" id="KW-1133">Transmembrane helix</keyword>
<feature type="transmembrane region" description="Helical" evidence="7">
    <location>
        <begin position="218"/>
        <end position="241"/>
    </location>
</feature>
<protein>
    <submittedName>
        <fullName evidence="9">EamA family transporter</fullName>
    </submittedName>
</protein>
<dbReference type="PANTHER" id="PTHR32322">
    <property type="entry name" value="INNER MEMBRANE TRANSPORTER"/>
    <property type="match status" value="1"/>
</dbReference>
<evidence type="ECO:0000256" key="2">
    <source>
        <dbReference type="ARBA" id="ARBA00007362"/>
    </source>
</evidence>
<feature type="transmembrane region" description="Helical" evidence="7">
    <location>
        <begin position="311"/>
        <end position="333"/>
    </location>
</feature>
<comment type="subcellular location">
    <subcellularLocation>
        <location evidence="1">Cell membrane</location>
        <topology evidence="1">Multi-pass membrane protein</topology>
    </subcellularLocation>
</comment>
<evidence type="ECO:0000256" key="3">
    <source>
        <dbReference type="ARBA" id="ARBA00022475"/>
    </source>
</evidence>
<feature type="domain" description="EamA" evidence="8">
    <location>
        <begin position="187"/>
        <end position="328"/>
    </location>
</feature>
<evidence type="ECO:0000313" key="9">
    <source>
        <dbReference type="EMBL" id="CAJ1000720.1"/>
    </source>
</evidence>
<evidence type="ECO:0000256" key="5">
    <source>
        <dbReference type="ARBA" id="ARBA00022989"/>
    </source>
</evidence>
<evidence type="ECO:0000256" key="7">
    <source>
        <dbReference type="SAM" id="Phobius"/>
    </source>
</evidence>
<accession>A0AA48RG39</accession>
<feature type="transmembrane region" description="Helical" evidence="7">
    <location>
        <begin position="103"/>
        <end position="123"/>
    </location>
</feature>
<feature type="transmembrane region" description="Helical" evidence="7">
    <location>
        <begin position="187"/>
        <end position="206"/>
    </location>
</feature>
<dbReference type="AlphaFoldDB" id="A0AA48RG39"/>
<evidence type="ECO:0000259" key="8">
    <source>
        <dbReference type="Pfam" id="PF00892"/>
    </source>
</evidence>
<dbReference type="InterPro" id="IPR000620">
    <property type="entry name" value="EamA_dom"/>
</dbReference>
<keyword evidence="10" id="KW-1185">Reference proteome</keyword>
<dbReference type="Proteomes" id="UP001189619">
    <property type="component" value="Chromosome"/>
</dbReference>
<feature type="transmembrane region" description="Helical" evidence="7">
    <location>
        <begin position="74"/>
        <end position="96"/>
    </location>
</feature>
<dbReference type="GO" id="GO:0005886">
    <property type="term" value="C:plasma membrane"/>
    <property type="evidence" value="ECO:0007669"/>
    <property type="project" value="UniProtKB-SubCell"/>
</dbReference>
<proteinExistence type="inferred from homology"/>
<feature type="domain" description="EamA" evidence="8">
    <location>
        <begin position="42"/>
        <end position="175"/>
    </location>
</feature>
<feature type="transmembrane region" description="Helical" evidence="7">
    <location>
        <begin position="42"/>
        <end position="68"/>
    </location>
</feature>
<comment type="similarity">
    <text evidence="2">Belongs to the EamA transporter family.</text>
</comment>
<feature type="transmembrane region" description="Helical" evidence="7">
    <location>
        <begin position="286"/>
        <end position="305"/>
    </location>
</feature>
<evidence type="ECO:0000313" key="10">
    <source>
        <dbReference type="Proteomes" id="UP001189619"/>
    </source>
</evidence>
<name>A0AA48RG39_9BACL</name>
<sequence>MTCYHIVTYIKSDHLVTYYDARDVLPATITLQLLGVIWQLKLAYFVAILNAAVIGVTFLLVKLTLTFATPLDTLTYRFAVAFAVMIVPAIFGFFKLGYRGKPLFSLLLLASLYPIAYFVLQTYGLQHAASAEGGIISAMTPAVTMIFASVFLKETTTLMQKLSLLLSASGIVFIYTMNGASDWSRTTGIALLVLACVTLAGYNVLARLVTRHFSAMEISFFMVGIAFVSFLTASLGIHAAAGTIDTFVAPLSSGVFIALISCLGLIQVATAYMANFVLSRMEAAKMSVFSHLSTIIAIGAGALILEESVTWSHLCGAVLIISGVIGVNMPWNVSSTSAKQLKKTSKARS</sequence>
<keyword evidence="4 7" id="KW-0812">Transmembrane</keyword>
<dbReference type="InterPro" id="IPR037185">
    <property type="entry name" value="EmrE-like"/>
</dbReference>
<dbReference type="SUPFAM" id="SSF103481">
    <property type="entry name" value="Multidrug resistance efflux transporter EmrE"/>
    <property type="match status" value="2"/>
</dbReference>
<evidence type="ECO:0000256" key="1">
    <source>
        <dbReference type="ARBA" id="ARBA00004651"/>
    </source>
</evidence>
<evidence type="ECO:0000256" key="6">
    <source>
        <dbReference type="ARBA" id="ARBA00023136"/>
    </source>
</evidence>